<evidence type="ECO:0000313" key="1">
    <source>
        <dbReference type="EMBL" id="KKL23771.1"/>
    </source>
</evidence>
<proteinExistence type="predicted"/>
<dbReference type="EMBL" id="LAZR01036851">
    <property type="protein sequence ID" value="KKL23771.1"/>
    <property type="molecule type" value="Genomic_DNA"/>
</dbReference>
<sequence>MATRNTSDKRLDEMVKTLLYSSRTLTVSEQYKIARAIT</sequence>
<organism evidence="1">
    <name type="scientific">marine sediment metagenome</name>
    <dbReference type="NCBI Taxonomy" id="412755"/>
    <lineage>
        <taxon>unclassified sequences</taxon>
        <taxon>metagenomes</taxon>
        <taxon>ecological metagenomes</taxon>
    </lineage>
</organism>
<accession>A0A0F9E1J9</accession>
<gene>
    <name evidence="1" type="ORF">LCGC14_2422000</name>
</gene>
<dbReference type="AlphaFoldDB" id="A0A0F9E1J9"/>
<protein>
    <submittedName>
        <fullName evidence="1">Uncharacterized protein</fullName>
    </submittedName>
</protein>
<name>A0A0F9E1J9_9ZZZZ</name>
<feature type="non-terminal residue" evidence="1">
    <location>
        <position position="38"/>
    </location>
</feature>
<reference evidence="1" key="1">
    <citation type="journal article" date="2015" name="Nature">
        <title>Complex archaea that bridge the gap between prokaryotes and eukaryotes.</title>
        <authorList>
            <person name="Spang A."/>
            <person name="Saw J.H."/>
            <person name="Jorgensen S.L."/>
            <person name="Zaremba-Niedzwiedzka K."/>
            <person name="Martijn J."/>
            <person name="Lind A.E."/>
            <person name="van Eijk R."/>
            <person name="Schleper C."/>
            <person name="Guy L."/>
            <person name="Ettema T.J."/>
        </authorList>
    </citation>
    <scope>NUCLEOTIDE SEQUENCE</scope>
</reference>
<comment type="caution">
    <text evidence="1">The sequence shown here is derived from an EMBL/GenBank/DDBJ whole genome shotgun (WGS) entry which is preliminary data.</text>
</comment>